<dbReference type="Pfam" id="PF01797">
    <property type="entry name" value="Y1_Tnp"/>
    <property type="match status" value="1"/>
</dbReference>
<evidence type="ECO:0000259" key="1">
    <source>
        <dbReference type="SMART" id="SM01321"/>
    </source>
</evidence>
<feature type="domain" description="Transposase IS200-like" evidence="1">
    <location>
        <begin position="11"/>
        <end position="148"/>
    </location>
</feature>
<dbReference type="AlphaFoldDB" id="A0A1F8BAI0"/>
<dbReference type="GO" id="GO:0004803">
    <property type="term" value="F:transposase activity"/>
    <property type="evidence" value="ECO:0007669"/>
    <property type="project" value="InterPro"/>
</dbReference>
<dbReference type="GO" id="GO:0006313">
    <property type="term" value="P:DNA transposition"/>
    <property type="evidence" value="ECO:0007669"/>
    <property type="project" value="InterPro"/>
</dbReference>
<dbReference type="SUPFAM" id="SSF143422">
    <property type="entry name" value="Transposase IS200-like"/>
    <property type="match status" value="1"/>
</dbReference>
<sequence>MPGKNVVKVYVENGYYHIYNRGVEKRTIFLDQKDYSVFLRFLKEYLLPPDHPNLLKFRQLTPKRHPINCFGEIRLLAYCLMQNHFHLFVKLIKKDALKKFMKALLTNYSMYFNHRYDRVGPLYQGTYKAALVTSEPYYLHITRYIHKNPYELLSRDKPLQSYPYSSYKYYLTNNSPDWLDISEILKMFRSARNLFPKDILSYQAFVESYKKNEKELLGDLALE</sequence>
<comment type="caution">
    <text evidence="2">The sequence shown here is derived from an EMBL/GenBank/DDBJ whole genome shotgun (WGS) entry which is preliminary data.</text>
</comment>
<reference evidence="2 3" key="1">
    <citation type="journal article" date="2016" name="Nat. Commun.">
        <title>Thousands of microbial genomes shed light on interconnected biogeochemical processes in an aquifer system.</title>
        <authorList>
            <person name="Anantharaman K."/>
            <person name="Brown C.T."/>
            <person name="Hug L.A."/>
            <person name="Sharon I."/>
            <person name="Castelle C.J."/>
            <person name="Probst A.J."/>
            <person name="Thomas B.C."/>
            <person name="Singh A."/>
            <person name="Wilkins M.J."/>
            <person name="Karaoz U."/>
            <person name="Brodie E.L."/>
            <person name="Williams K.H."/>
            <person name="Hubbard S.S."/>
            <person name="Banfield J.F."/>
        </authorList>
    </citation>
    <scope>NUCLEOTIDE SEQUENCE [LARGE SCALE GENOMIC DNA]</scope>
</reference>
<dbReference type="Gene3D" id="3.30.70.1290">
    <property type="entry name" value="Transposase IS200-like"/>
    <property type="match status" value="1"/>
</dbReference>
<dbReference type="SMART" id="SM01321">
    <property type="entry name" value="Y1_Tnp"/>
    <property type="match status" value="1"/>
</dbReference>
<dbReference type="GO" id="GO:0003677">
    <property type="term" value="F:DNA binding"/>
    <property type="evidence" value="ECO:0007669"/>
    <property type="project" value="InterPro"/>
</dbReference>
<dbReference type="InterPro" id="IPR002686">
    <property type="entry name" value="Transposase_17"/>
</dbReference>
<dbReference type="PANTHER" id="PTHR34322:SF2">
    <property type="entry name" value="TRANSPOSASE IS200-LIKE DOMAIN-CONTAINING PROTEIN"/>
    <property type="match status" value="1"/>
</dbReference>
<name>A0A1F8BAI0_9BACT</name>
<organism evidence="2 3">
    <name type="scientific">Candidatus Woesebacteria bacterium RIFCSPLOWO2_01_FULL_37_19</name>
    <dbReference type="NCBI Taxonomy" id="1802514"/>
    <lineage>
        <taxon>Bacteria</taxon>
        <taxon>Candidatus Woeseibacteriota</taxon>
    </lineage>
</organism>
<proteinExistence type="predicted"/>
<dbReference type="Proteomes" id="UP000177501">
    <property type="component" value="Unassembled WGS sequence"/>
</dbReference>
<dbReference type="EMBL" id="MGHA01000012">
    <property type="protein sequence ID" value="OGM61031.1"/>
    <property type="molecule type" value="Genomic_DNA"/>
</dbReference>
<accession>A0A1F8BAI0</accession>
<evidence type="ECO:0000313" key="3">
    <source>
        <dbReference type="Proteomes" id="UP000177501"/>
    </source>
</evidence>
<protein>
    <recommendedName>
        <fullName evidence="1">Transposase IS200-like domain-containing protein</fullName>
    </recommendedName>
</protein>
<gene>
    <name evidence="2" type="ORF">A2955_01665</name>
</gene>
<dbReference type="InterPro" id="IPR036515">
    <property type="entry name" value="Transposase_17_sf"/>
</dbReference>
<evidence type="ECO:0000313" key="2">
    <source>
        <dbReference type="EMBL" id="OGM61031.1"/>
    </source>
</evidence>
<dbReference type="PANTHER" id="PTHR34322">
    <property type="entry name" value="TRANSPOSASE, Y1_TNP DOMAIN-CONTAINING"/>
    <property type="match status" value="1"/>
</dbReference>